<reference evidence="2" key="1">
    <citation type="submission" date="2016-10" db="EMBL/GenBank/DDBJ databases">
        <authorList>
            <person name="Varghese N."/>
        </authorList>
    </citation>
    <scope>NUCLEOTIDE SEQUENCE [LARGE SCALE GENOMIC DNA]</scope>
    <source>
        <strain evidence="2">DSM 17980</strain>
    </source>
</reference>
<dbReference type="InterPro" id="IPR050583">
    <property type="entry name" value="Mycobacterial_A85_antigen"/>
</dbReference>
<organism evidence="1 2">
    <name type="scientific">Alicyclobacillus macrosporangiidus</name>
    <dbReference type="NCBI Taxonomy" id="392015"/>
    <lineage>
        <taxon>Bacteria</taxon>
        <taxon>Bacillati</taxon>
        <taxon>Bacillota</taxon>
        <taxon>Bacilli</taxon>
        <taxon>Bacillales</taxon>
        <taxon>Alicyclobacillaceae</taxon>
        <taxon>Alicyclobacillus</taxon>
    </lineage>
</organism>
<dbReference type="EMBL" id="FPBV01000013">
    <property type="protein sequence ID" value="SFU91978.1"/>
    <property type="molecule type" value="Genomic_DNA"/>
</dbReference>
<dbReference type="Proteomes" id="UP000183508">
    <property type="component" value="Unassembled WGS sequence"/>
</dbReference>
<dbReference type="AlphaFoldDB" id="A0A1I7K3H0"/>
<proteinExistence type="predicted"/>
<dbReference type="RefSeq" id="WP_074953451.1">
    <property type="nucleotide sequence ID" value="NZ_FPBV01000013.1"/>
</dbReference>
<dbReference type="Pfam" id="PF00756">
    <property type="entry name" value="Esterase"/>
    <property type="match status" value="1"/>
</dbReference>
<dbReference type="STRING" id="392015.SAMN05421543_11374"/>
<dbReference type="InterPro" id="IPR029058">
    <property type="entry name" value="AB_hydrolase_fold"/>
</dbReference>
<gene>
    <name evidence="1" type="ORF">SAMN05421543_11374</name>
</gene>
<evidence type="ECO:0000313" key="1">
    <source>
        <dbReference type="EMBL" id="SFU91978.1"/>
    </source>
</evidence>
<dbReference type="SUPFAM" id="SSF53474">
    <property type="entry name" value="alpha/beta-Hydrolases"/>
    <property type="match status" value="1"/>
</dbReference>
<name>A0A1I7K3H0_9BACL</name>
<sequence length="247" mass="28006">MSHHDPTRRTIETHTLYSAHLHEDRTLKVYLPPGYDPANRYPLLYCHDGLEFFTHGRIATIANRMLEAGEIQPLVIVGIAVNKARRNDDYGPDGARREAYTRFVLEECMPFIEDRYAAGGRPAMRFMAGVSLGAAISLSIHLDHPVEFRRLLLFSGAFYRPLLERVEAAEDLSGLEAFMVVGTEETAVETNAGARDFLALNREMRTRLERAGANVTYQEDEGRHIWGFWQRKMPEALAWLQAARMGG</sequence>
<accession>A0A1I7K3H0</accession>
<keyword evidence="2" id="KW-1185">Reference proteome</keyword>
<dbReference type="eggNOG" id="COG2382">
    <property type="taxonomic scope" value="Bacteria"/>
</dbReference>
<evidence type="ECO:0000313" key="2">
    <source>
        <dbReference type="Proteomes" id="UP000183508"/>
    </source>
</evidence>
<dbReference type="InterPro" id="IPR000801">
    <property type="entry name" value="Esterase-like"/>
</dbReference>
<dbReference type="Gene3D" id="3.40.50.1820">
    <property type="entry name" value="alpha/beta hydrolase"/>
    <property type="match status" value="1"/>
</dbReference>
<dbReference type="PANTHER" id="PTHR48098:SF3">
    <property type="entry name" value="IRON(III) ENTEROBACTIN ESTERASE"/>
    <property type="match status" value="1"/>
</dbReference>
<protein>
    <submittedName>
        <fullName evidence="1">Enterochelin esterase</fullName>
    </submittedName>
</protein>
<dbReference type="PANTHER" id="PTHR48098">
    <property type="entry name" value="ENTEROCHELIN ESTERASE-RELATED"/>
    <property type="match status" value="1"/>
</dbReference>